<evidence type="ECO:0000256" key="1">
    <source>
        <dbReference type="ARBA" id="ARBA00022723"/>
    </source>
</evidence>
<evidence type="ECO:0000256" key="4">
    <source>
        <dbReference type="ARBA" id="ARBA00022833"/>
    </source>
</evidence>
<evidence type="ECO:0000256" key="6">
    <source>
        <dbReference type="SAM" id="MobiDB-lite"/>
    </source>
</evidence>
<dbReference type="SMART" id="SM00343">
    <property type="entry name" value="ZnF_C2HC"/>
    <property type="match status" value="10"/>
</dbReference>
<feature type="domain" description="CCHC-type" evidence="7">
    <location>
        <begin position="384"/>
        <end position="399"/>
    </location>
</feature>
<name>A0A397I6M8_ASPTH</name>
<feature type="domain" description="CCHC-type" evidence="7">
    <location>
        <begin position="96"/>
        <end position="111"/>
    </location>
</feature>
<dbReference type="OrthoDB" id="8026949at2759"/>
<keyword evidence="2" id="KW-0677">Repeat</keyword>
<comment type="caution">
    <text evidence="8">The sequence shown here is derived from an EMBL/GenBank/DDBJ whole genome shotgun (WGS) entry which is preliminary data.</text>
</comment>
<evidence type="ECO:0000259" key="7">
    <source>
        <dbReference type="PROSITE" id="PS50158"/>
    </source>
</evidence>
<keyword evidence="1" id="KW-0479">Metal-binding</keyword>
<evidence type="ECO:0000256" key="2">
    <source>
        <dbReference type="ARBA" id="ARBA00022737"/>
    </source>
</evidence>
<feature type="domain" description="CCHC-type" evidence="7">
    <location>
        <begin position="314"/>
        <end position="330"/>
    </location>
</feature>
<feature type="domain" description="CCHC-type" evidence="7">
    <location>
        <begin position="73"/>
        <end position="89"/>
    </location>
</feature>
<evidence type="ECO:0000313" key="9">
    <source>
        <dbReference type="Proteomes" id="UP000215305"/>
    </source>
</evidence>
<dbReference type="STRING" id="41047.A0A397I6M8"/>
<dbReference type="VEuPathDB" id="FungiDB:CDV56_106008"/>
<keyword evidence="9" id="KW-1185">Reference proteome</keyword>
<dbReference type="PANTHER" id="PTHR47103">
    <property type="entry name" value="DNA-BINDING PROTEIN"/>
    <property type="match status" value="1"/>
</dbReference>
<protein>
    <recommendedName>
        <fullName evidence="7">CCHC-type domain-containing protein</fullName>
    </recommendedName>
</protein>
<keyword evidence="3 5" id="KW-0863">Zinc-finger</keyword>
<feature type="domain" description="CCHC-type" evidence="7">
    <location>
        <begin position="119"/>
        <end position="134"/>
    </location>
</feature>
<evidence type="ECO:0000256" key="5">
    <source>
        <dbReference type="PROSITE-ProRule" id="PRU00047"/>
    </source>
</evidence>
<gene>
    <name evidence="8" type="ORF">CDV56_106008</name>
</gene>
<feature type="region of interest" description="Disordered" evidence="6">
    <location>
        <begin position="1"/>
        <end position="71"/>
    </location>
</feature>
<dbReference type="InterPro" id="IPR001878">
    <property type="entry name" value="Znf_CCHC"/>
</dbReference>
<organism evidence="8 9">
    <name type="scientific">Aspergillus thermomutatus</name>
    <name type="common">Neosartorya pseudofischeri</name>
    <dbReference type="NCBI Taxonomy" id="41047"/>
    <lineage>
        <taxon>Eukaryota</taxon>
        <taxon>Fungi</taxon>
        <taxon>Dikarya</taxon>
        <taxon>Ascomycota</taxon>
        <taxon>Pezizomycotina</taxon>
        <taxon>Eurotiomycetes</taxon>
        <taxon>Eurotiomycetidae</taxon>
        <taxon>Eurotiales</taxon>
        <taxon>Aspergillaceae</taxon>
        <taxon>Aspergillus</taxon>
        <taxon>Aspergillus subgen. Fumigati</taxon>
    </lineage>
</organism>
<feature type="domain" description="CCHC-type" evidence="7">
    <location>
        <begin position="408"/>
        <end position="423"/>
    </location>
</feature>
<feature type="domain" description="CCHC-type" evidence="7">
    <location>
        <begin position="287"/>
        <end position="303"/>
    </location>
</feature>
<dbReference type="PROSITE" id="PS50158">
    <property type="entry name" value="ZF_CCHC"/>
    <property type="match status" value="9"/>
</dbReference>
<dbReference type="Proteomes" id="UP000215305">
    <property type="component" value="Unassembled WGS sequence"/>
</dbReference>
<accession>A0A397I6M8</accession>
<sequence>MSGWNSGEADGWNSGEASGWNENNGAAGFADENVNPNGSAPAGDFGEGKWGGDQSGDQFDPTSGAGEGGNDNKCRNCGGDGHFARECPEPRKAMACFNCGEEGHSKAECTKPRVFKGPCRICDKEGHPAAECPDRPPDVCKNCQSEGHKTMECTENRKFDLNDIPDKLPEEAWAALKKASDERDLEDFREGLKVYSKAVPQATFVDIEKKMREENFNIYLIAMEKPVGDSISLINLQGKLNCKYVVAFYFNSKPQRANLKERWPADPEENLERLEDAGFPYDRQIPKCGNCGEMGHTARGCKEERALVERVEVKCVNCSASGHRARDCTEPRVNKFACRNCGSPEHKAADCPNPRSAEGVECKRCNEVGHFAKDCPQAPAPRTCRNCGSEDHIARDCDKPRDVSTVTCRNCDEVGHTVKRCPQAASESFGQDKNDIQDNAAGDGWNTEAPVSNENTDGDTGAGDWSAGGSGW</sequence>
<dbReference type="Pfam" id="PF00098">
    <property type="entry name" value="zf-CCHC"/>
    <property type="match status" value="7"/>
</dbReference>
<dbReference type="GO" id="GO:0003676">
    <property type="term" value="F:nucleic acid binding"/>
    <property type="evidence" value="ECO:0007669"/>
    <property type="project" value="InterPro"/>
</dbReference>
<proteinExistence type="predicted"/>
<dbReference type="Gene3D" id="4.10.60.10">
    <property type="entry name" value="Zinc finger, CCHC-type"/>
    <property type="match status" value="5"/>
</dbReference>
<dbReference type="PANTHER" id="PTHR47103:SF8">
    <property type="entry name" value="DNA-BINDING PROTEIN"/>
    <property type="match status" value="1"/>
</dbReference>
<dbReference type="InterPro" id="IPR036875">
    <property type="entry name" value="Znf_CCHC_sf"/>
</dbReference>
<reference evidence="8" key="1">
    <citation type="submission" date="2018-08" db="EMBL/GenBank/DDBJ databases">
        <title>Draft genome sequence of azole-resistant Aspergillus thermomutatus (Neosartorya pseudofischeri) strain HMR AF 39, isolated from a human nasal aspirate.</title>
        <authorList>
            <person name="Parent-Michaud M."/>
            <person name="Dufresne P.J."/>
            <person name="Fournier E."/>
            <person name="Martineau C."/>
            <person name="Moreira S."/>
            <person name="Perkins V."/>
            <person name="De Repentigny L."/>
            <person name="Dufresne S.F."/>
        </authorList>
    </citation>
    <scope>NUCLEOTIDE SEQUENCE [LARGE SCALE GENOMIC DNA]</scope>
    <source>
        <strain evidence="8">HMR AF 39</strain>
    </source>
</reference>
<dbReference type="SUPFAM" id="SSF57756">
    <property type="entry name" value="Retrovirus zinc finger-like domains"/>
    <property type="match status" value="5"/>
</dbReference>
<evidence type="ECO:0000256" key="3">
    <source>
        <dbReference type="ARBA" id="ARBA00022771"/>
    </source>
</evidence>
<feature type="region of interest" description="Disordered" evidence="6">
    <location>
        <begin position="425"/>
        <end position="472"/>
    </location>
</feature>
<dbReference type="GO" id="GO:0008270">
    <property type="term" value="F:zinc ion binding"/>
    <property type="evidence" value="ECO:0007669"/>
    <property type="project" value="UniProtKB-KW"/>
</dbReference>
<dbReference type="GeneID" id="38127982"/>
<dbReference type="EMBL" id="NKHU02000001">
    <property type="protein sequence ID" value="RHZ68470.1"/>
    <property type="molecule type" value="Genomic_DNA"/>
</dbReference>
<dbReference type="AlphaFoldDB" id="A0A397I6M8"/>
<feature type="domain" description="CCHC-type" evidence="7">
    <location>
        <begin position="362"/>
        <end position="377"/>
    </location>
</feature>
<evidence type="ECO:0000313" key="8">
    <source>
        <dbReference type="EMBL" id="RHZ68470.1"/>
    </source>
</evidence>
<feature type="domain" description="CCHC-type" evidence="7">
    <location>
        <begin position="338"/>
        <end position="353"/>
    </location>
</feature>
<keyword evidence="4" id="KW-0862">Zinc</keyword>
<dbReference type="RefSeq" id="XP_026619004.1">
    <property type="nucleotide sequence ID" value="XM_026759627.1"/>
</dbReference>